<dbReference type="GO" id="GO:0000993">
    <property type="term" value="F:RNA polymerase II complex binding"/>
    <property type="evidence" value="ECO:0007669"/>
    <property type="project" value="TreeGrafter"/>
</dbReference>
<dbReference type="PANTHER" id="PTHR23188:SF12">
    <property type="entry name" value="RNA POLYMERASE II-ASSOCIATED FACTOR 1 HOMOLOG"/>
    <property type="match status" value="1"/>
</dbReference>
<comment type="subcellular location">
    <subcellularLocation>
        <location evidence="1">Nucleus</location>
    </subcellularLocation>
</comment>
<reference evidence="5" key="1">
    <citation type="submission" date="2022-06" db="EMBL/GenBank/DDBJ databases">
        <authorList>
            <consortium name="SYNGENTA / RWTH Aachen University"/>
        </authorList>
    </citation>
    <scope>NUCLEOTIDE SEQUENCE</scope>
</reference>
<proteinExistence type="inferred from homology"/>
<dbReference type="GO" id="GO:0003682">
    <property type="term" value="F:chromatin binding"/>
    <property type="evidence" value="ECO:0007669"/>
    <property type="project" value="TreeGrafter"/>
</dbReference>
<dbReference type="PANTHER" id="PTHR23188">
    <property type="entry name" value="RNA POLYMERASE II-ASSOCIATED FACTOR 1 HOMOLOG"/>
    <property type="match status" value="1"/>
</dbReference>
<feature type="compositionally biased region" description="Polar residues" evidence="4">
    <location>
        <begin position="141"/>
        <end position="153"/>
    </location>
</feature>
<feature type="region of interest" description="Disordered" evidence="4">
    <location>
        <begin position="327"/>
        <end position="365"/>
    </location>
</feature>
<dbReference type="AlphaFoldDB" id="A0AAV0BY56"/>
<sequence>MSKKVAPSPLLIRHRYLNPFPAPPFPPKLLHISTDPSRYAGYRFLSQLENEREIQVLADSDLGMPIELGLEADGSYGLGTYWEGDPSVVCPDQPNPRQSTSKSLEADDLALLIDPSPAPGSSISIGNGHLSSNSHLNISNTPHRSSKTINQVDSPMRPNGTPITADRKKVDVTWLRRTEYFNEIPRKSNVETPSLTRTKSQLNLLPKTRTERLEEINKGFEVVKNQSLDRLVHPKKSNLKAIDSFELLPDQNTWPNSYHLFRFQENPSDMNQKFSSKDNDLRLERSILRPIKVKGEARLAYYLPVSVEDTLKYQKLQLSNKTIDELLTEDENGNVEENEADDDKEEEDKEDSDQSKVKNDHSEPTHELRFVRDYEIVQSKYLNQHLLIFDDGKSTETQLEDSNSNIGKERRKKGAYFHPIGGFNILRKRRPKLNEQFGNNLKEEFEGDENEMGEGEAQESQVWDEICIRIDKSLNNRKKKNDGELEGTGFNGINESIKESRIELINEVRFKAK</sequence>
<comment type="similarity">
    <text evidence="2">Belongs to the PAF1 family.</text>
</comment>
<protein>
    <submittedName>
        <fullName evidence="5">Paf1-domain-containing protein</fullName>
    </submittedName>
</protein>
<organism evidence="5 6">
    <name type="scientific">Phakopsora pachyrhizi</name>
    <name type="common">Asian soybean rust disease fungus</name>
    <dbReference type="NCBI Taxonomy" id="170000"/>
    <lineage>
        <taxon>Eukaryota</taxon>
        <taxon>Fungi</taxon>
        <taxon>Dikarya</taxon>
        <taxon>Basidiomycota</taxon>
        <taxon>Pucciniomycotina</taxon>
        <taxon>Pucciniomycetes</taxon>
        <taxon>Pucciniales</taxon>
        <taxon>Phakopsoraceae</taxon>
        <taxon>Phakopsora</taxon>
    </lineage>
</organism>
<dbReference type="Pfam" id="PF03985">
    <property type="entry name" value="Paf1"/>
    <property type="match status" value="1"/>
</dbReference>
<keyword evidence="6" id="KW-1185">Reference proteome</keyword>
<dbReference type="EMBL" id="CALTRL010006309">
    <property type="protein sequence ID" value="CAH7690499.1"/>
    <property type="molecule type" value="Genomic_DNA"/>
</dbReference>
<evidence type="ECO:0000256" key="4">
    <source>
        <dbReference type="SAM" id="MobiDB-lite"/>
    </source>
</evidence>
<feature type="region of interest" description="Disordered" evidence="4">
    <location>
        <begin position="138"/>
        <end position="164"/>
    </location>
</feature>
<dbReference type="GO" id="GO:0006368">
    <property type="term" value="P:transcription elongation by RNA polymerase II"/>
    <property type="evidence" value="ECO:0007669"/>
    <property type="project" value="InterPro"/>
</dbReference>
<accession>A0AAV0BY56</accession>
<evidence type="ECO:0000256" key="3">
    <source>
        <dbReference type="ARBA" id="ARBA00023242"/>
    </source>
</evidence>
<name>A0AAV0BY56_PHAPC</name>
<gene>
    <name evidence="5" type="ORF">PPACK8108_LOCUS25866</name>
</gene>
<feature type="compositionally biased region" description="Acidic residues" evidence="4">
    <location>
        <begin position="327"/>
        <end position="351"/>
    </location>
</feature>
<dbReference type="Proteomes" id="UP001153365">
    <property type="component" value="Unassembled WGS sequence"/>
</dbReference>
<keyword evidence="3" id="KW-0539">Nucleus</keyword>
<evidence type="ECO:0000256" key="1">
    <source>
        <dbReference type="ARBA" id="ARBA00004123"/>
    </source>
</evidence>
<comment type="caution">
    <text evidence="5">The sequence shown here is derived from an EMBL/GenBank/DDBJ whole genome shotgun (WGS) entry which is preliminary data.</text>
</comment>
<evidence type="ECO:0000313" key="6">
    <source>
        <dbReference type="Proteomes" id="UP001153365"/>
    </source>
</evidence>
<dbReference type="GO" id="GO:0016593">
    <property type="term" value="C:Cdc73/Paf1 complex"/>
    <property type="evidence" value="ECO:0007669"/>
    <property type="project" value="InterPro"/>
</dbReference>
<dbReference type="InterPro" id="IPR007133">
    <property type="entry name" value="RNA_pol_II-assoc_Paf1"/>
</dbReference>
<feature type="compositionally biased region" description="Basic and acidic residues" evidence="4">
    <location>
        <begin position="352"/>
        <end position="365"/>
    </location>
</feature>
<evidence type="ECO:0000313" key="5">
    <source>
        <dbReference type="EMBL" id="CAH7690499.1"/>
    </source>
</evidence>
<evidence type="ECO:0000256" key="2">
    <source>
        <dbReference type="ARBA" id="ARBA00007560"/>
    </source>
</evidence>